<accession>A0A6S7D4R4</accession>
<feature type="binding site" evidence="1">
    <location>
        <begin position="121"/>
        <end position="127"/>
    </location>
    <ligand>
        <name>(6S)-NADPHX</name>
        <dbReference type="ChEBI" id="CHEBI:64076"/>
    </ligand>
</feature>
<dbReference type="GO" id="GO:0046872">
    <property type="term" value="F:metal ion binding"/>
    <property type="evidence" value="ECO:0007669"/>
    <property type="project" value="UniProtKB-KW"/>
</dbReference>
<feature type="binding site" evidence="1">
    <location>
        <position position="55"/>
    </location>
    <ligand>
        <name>K(+)</name>
        <dbReference type="ChEBI" id="CHEBI:29103"/>
    </ligand>
</feature>
<dbReference type="GO" id="GO:0052856">
    <property type="term" value="F:NAD(P)HX epimerase activity"/>
    <property type="evidence" value="ECO:0007669"/>
    <property type="project" value="UniProtKB-UniRule"/>
</dbReference>
<evidence type="ECO:0000313" key="3">
    <source>
        <dbReference type="EMBL" id="CAB3878541.1"/>
    </source>
</evidence>
<organism evidence="3 4">
    <name type="scientific">Achromobacter dolens</name>
    <dbReference type="NCBI Taxonomy" id="1287738"/>
    <lineage>
        <taxon>Bacteria</taxon>
        <taxon>Pseudomonadati</taxon>
        <taxon>Pseudomonadota</taxon>
        <taxon>Betaproteobacteria</taxon>
        <taxon>Burkholderiales</taxon>
        <taxon>Alcaligenaceae</taxon>
        <taxon>Achromobacter</taxon>
    </lineage>
</organism>
<keyword evidence="1" id="KW-0521">NADP</keyword>
<comment type="cofactor">
    <cofactor evidence="1">
        <name>K(+)</name>
        <dbReference type="ChEBI" id="CHEBI:29103"/>
    </cofactor>
    <text evidence="1">Binds 1 potassium ion per subunit.</text>
</comment>
<dbReference type="AlphaFoldDB" id="A0A6S7D4R4"/>
<evidence type="ECO:0000256" key="1">
    <source>
        <dbReference type="HAMAP-Rule" id="MF_01966"/>
    </source>
</evidence>
<dbReference type="EC" id="5.1.99.6" evidence="1"/>
<dbReference type="PROSITE" id="PS51385">
    <property type="entry name" value="YJEF_N"/>
    <property type="match status" value="1"/>
</dbReference>
<comment type="caution">
    <text evidence="1">Lacks conserved residue(s) required for the propagation of feature annotation.</text>
</comment>
<keyword evidence="1" id="KW-0479">Metal-binding</keyword>
<proteinExistence type="inferred from homology"/>
<gene>
    <name evidence="3" type="primary">nnr_2</name>
    <name evidence="1" type="synonym">nnrE</name>
    <name evidence="3" type="ORF">LMG26841_03333</name>
</gene>
<keyword evidence="1" id="KW-0520">NAD</keyword>
<keyword evidence="1" id="KW-0630">Potassium</keyword>
<dbReference type="NCBIfam" id="TIGR00197">
    <property type="entry name" value="yjeF_nterm"/>
    <property type="match status" value="1"/>
</dbReference>
<feature type="domain" description="YjeF N-terminal" evidence="2">
    <location>
        <begin position="10"/>
        <end position="207"/>
    </location>
</feature>
<dbReference type="SUPFAM" id="SSF64153">
    <property type="entry name" value="YjeF N-terminal domain-like"/>
    <property type="match status" value="1"/>
</dbReference>
<feature type="binding site" evidence="1">
    <location>
        <begin position="54"/>
        <end position="58"/>
    </location>
    <ligand>
        <name>(6S)-NADPHX</name>
        <dbReference type="ChEBI" id="CHEBI:64076"/>
    </ligand>
</feature>
<dbReference type="EMBL" id="CADIKW010000006">
    <property type="protein sequence ID" value="CAB3878541.1"/>
    <property type="molecule type" value="Genomic_DNA"/>
</dbReference>
<name>A0A6S7D4R4_9BURK</name>
<protein>
    <recommendedName>
        <fullName evidence="1">NAD(P)H-hydrate epimerase</fullName>
        <ecNumber evidence="1">5.1.99.6</ecNumber>
    </recommendedName>
    <alternativeName>
        <fullName evidence="1">NAD(P)HX epimerase</fullName>
    </alternativeName>
</protein>
<sequence>MPSSHPVARIRAAERQALAEGRRLMPLAGAAAARFVAARVPPGASVLALAGPGNNGGDALVAATDLRQMGFEVRVVMPKGAQGLPADAARAYAGWIAAGGSTEIALDSQRAPDLVIDGLFGIGLNRPLGADWQALVDQVNGWGVPILALDVPSGLDADTGARLGRPILARWTLSFIARARGLTQPGAALAVGESHVDALGVAIPQAGDGG</sequence>
<keyword evidence="4" id="KW-1185">Reference proteome</keyword>
<evidence type="ECO:0000259" key="2">
    <source>
        <dbReference type="PROSITE" id="PS51385"/>
    </source>
</evidence>
<dbReference type="InterPro" id="IPR004443">
    <property type="entry name" value="YjeF_N_dom"/>
</dbReference>
<keyword evidence="1" id="KW-0413">Isomerase</keyword>
<comment type="catalytic activity">
    <reaction evidence="1">
        <text>(6R)-NADPHX = (6S)-NADPHX</text>
        <dbReference type="Rhea" id="RHEA:32227"/>
        <dbReference type="ChEBI" id="CHEBI:64076"/>
        <dbReference type="ChEBI" id="CHEBI:64077"/>
        <dbReference type="EC" id="5.1.99.6"/>
    </reaction>
</comment>
<dbReference type="RefSeq" id="WP_175167623.1">
    <property type="nucleotide sequence ID" value="NZ_CADIKW010000006.1"/>
</dbReference>
<dbReference type="GeneID" id="94356883"/>
<dbReference type="InterPro" id="IPR036652">
    <property type="entry name" value="YjeF_N_dom_sf"/>
</dbReference>
<feature type="binding site" evidence="1">
    <location>
        <position position="150"/>
    </location>
    <ligand>
        <name>(6S)-NADPHX</name>
        <dbReference type="ChEBI" id="CHEBI:64076"/>
    </ligand>
</feature>
<dbReference type="Proteomes" id="UP000494272">
    <property type="component" value="Unassembled WGS sequence"/>
</dbReference>
<dbReference type="GO" id="GO:0000166">
    <property type="term" value="F:nucleotide binding"/>
    <property type="evidence" value="ECO:0007669"/>
    <property type="project" value="UniProtKB-KW"/>
</dbReference>
<keyword evidence="1" id="KW-0547">Nucleotide-binding</keyword>
<comment type="similarity">
    <text evidence="1">Belongs to the NnrE/AIBP family.</text>
</comment>
<feature type="binding site" evidence="1">
    <location>
        <position position="117"/>
    </location>
    <ligand>
        <name>K(+)</name>
        <dbReference type="ChEBI" id="CHEBI:29103"/>
    </ligand>
</feature>
<comment type="function">
    <text evidence="1">Catalyzes the epimerization of the S- and R-forms of NAD(P)HX, a damaged form of NAD(P)H that is a result of enzymatic or heat-dependent hydration. This is a prerequisite for the S-specific NAD(P)H-hydrate dehydratase to allow the repair of both epimers of NAD(P)HX.</text>
</comment>
<evidence type="ECO:0000313" key="4">
    <source>
        <dbReference type="Proteomes" id="UP000494272"/>
    </source>
</evidence>
<dbReference type="Gene3D" id="3.40.50.10260">
    <property type="entry name" value="YjeF N-terminal domain"/>
    <property type="match status" value="1"/>
</dbReference>
<reference evidence="3 4" key="1">
    <citation type="submission" date="2020-04" db="EMBL/GenBank/DDBJ databases">
        <authorList>
            <person name="De Canck E."/>
        </authorList>
    </citation>
    <scope>NUCLEOTIDE SEQUENCE [LARGE SCALE GENOMIC DNA]</scope>
    <source>
        <strain evidence="3 4">LMG 26841</strain>
    </source>
</reference>
<feature type="binding site" evidence="1">
    <location>
        <position position="153"/>
    </location>
    <ligand>
        <name>K(+)</name>
        <dbReference type="ChEBI" id="CHEBI:29103"/>
    </ligand>
</feature>
<dbReference type="Pfam" id="PF03853">
    <property type="entry name" value="YjeF_N"/>
    <property type="match status" value="1"/>
</dbReference>
<dbReference type="HAMAP" id="MF_01966">
    <property type="entry name" value="NADHX_epimerase"/>
    <property type="match status" value="1"/>
</dbReference>
<comment type="catalytic activity">
    <reaction evidence="1">
        <text>(6R)-NADHX = (6S)-NADHX</text>
        <dbReference type="Rhea" id="RHEA:32215"/>
        <dbReference type="ChEBI" id="CHEBI:64074"/>
        <dbReference type="ChEBI" id="CHEBI:64075"/>
        <dbReference type="EC" id="5.1.99.6"/>
    </reaction>
</comment>